<gene>
    <name evidence="12" type="ORF">QR98_0071170</name>
</gene>
<evidence type="ECO:0000313" key="12">
    <source>
        <dbReference type="EMBL" id="KPM08595.1"/>
    </source>
</evidence>
<dbReference type="EMBL" id="JXLN01012531">
    <property type="protein sequence ID" value="KPM08595.1"/>
    <property type="molecule type" value="Genomic_DNA"/>
</dbReference>
<accession>A0A132ADE4</accession>
<keyword evidence="5" id="KW-1133">Transmembrane helix</keyword>
<dbReference type="PROSITE" id="PS50262">
    <property type="entry name" value="G_PROTEIN_RECEP_F1_2"/>
    <property type="match status" value="1"/>
</dbReference>
<evidence type="ECO:0000256" key="7">
    <source>
        <dbReference type="ARBA" id="ARBA00023136"/>
    </source>
</evidence>
<keyword evidence="6 10" id="KW-0297">G-protein coupled receptor</keyword>
<dbReference type="GO" id="GO:0005886">
    <property type="term" value="C:plasma membrane"/>
    <property type="evidence" value="ECO:0007669"/>
    <property type="project" value="UniProtKB-SubCell"/>
</dbReference>
<keyword evidence="8 10" id="KW-0675">Receptor</keyword>
<dbReference type="InterPro" id="IPR000276">
    <property type="entry name" value="GPCR_Rhodpsn"/>
</dbReference>
<keyword evidence="7" id="KW-0472">Membrane</keyword>
<dbReference type="VEuPathDB" id="VectorBase:SSCA005698"/>
<evidence type="ECO:0000256" key="1">
    <source>
        <dbReference type="ARBA" id="ARBA00004651"/>
    </source>
</evidence>
<dbReference type="PANTHER" id="PTHR24228">
    <property type="entry name" value="B2 BRADYKININ RECEPTOR/ANGIOTENSIN II RECEPTOR"/>
    <property type="match status" value="1"/>
</dbReference>
<proteinExistence type="inferred from homology"/>
<organism evidence="12 13">
    <name type="scientific">Sarcoptes scabiei</name>
    <name type="common">Itch mite</name>
    <name type="synonym">Acarus scabiei</name>
    <dbReference type="NCBI Taxonomy" id="52283"/>
    <lineage>
        <taxon>Eukaryota</taxon>
        <taxon>Metazoa</taxon>
        <taxon>Ecdysozoa</taxon>
        <taxon>Arthropoda</taxon>
        <taxon>Chelicerata</taxon>
        <taxon>Arachnida</taxon>
        <taxon>Acari</taxon>
        <taxon>Acariformes</taxon>
        <taxon>Sarcoptiformes</taxon>
        <taxon>Astigmata</taxon>
        <taxon>Psoroptidia</taxon>
        <taxon>Sarcoptoidea</taxon>
        <taxon>Sarcoptidae</taxon>
        <taxon>Sarcoptinae</taxon>
        <taxon>Sarcoptes</taxon>
    </lineage>
</organism>
<feature type="domain" description="G-protein coupled receptors family 1 profile" evidence="11">
    <location>
        <begin position="46"/>
        <end position="342"/>
    </location>
</feature>
<evidence type="ECO:0000256" key="9">
    <source>
        <dbReference type="ARBA" id="ARBA00023224"/>
    </source>
</evidence>
<sequence length="360" mass="42239">MFDPILIERFNTNVSVDFNRQPMIPQGPALIGFIGAILIFLVGVVGNSITILAFYTQLKRMKQQYQATTTFVVYLAITDLSFCLICLPITAGRFLNRSWPYGQHLCRLFPFFYYGTVASSLMLITMITINRFILIAYTNLYHRIYIKRNVLAMILFCYLFSFGLLAVPLFEFWGRTGYRDDTFSCTILRDHRGRSPKKFLFILGFFLPMLTILICYGLIWFIIKYKTKRFNCSSKEERSDDPRSLKSDRIKMKPTRMMKSIQRRGLRLTILIVVIFGAFILCFLPLFIGNVLIPENRSITHSHSHFYPPIISSFLLLYRYPYFHIIASVIAWSNSCVNPFLYFAMNQRYRQAFNRLFCRQ</sequence>
<dbReference type="GO" id="GO:0004930">
    <property type="term" value="F:G protein-coupled receptor activity"/>
    <property type="evidence" value="ECO:0007669"/>
    <property type="project" value="UniProtKB-KW"/>
</dbReference>
<dbReference type="OrthoDB" id="10044919at2759"/>
<keyword evidence="3" id="KW-1003">Cell membrane</keyword>
<dbReference type="Pfam" id="PF00001">
    <property type="entry name" value="7tm_1"/>
    <property type="match status" value="1"/>
</dbReference>
<dbReference type="SMART" id="SM01381">
    <property type="entry name" value="7TM_GPCR_Srsx"/>
    <property type="match status" value="1"/>
</dbReference>
<comment type="caution">
    <text evidence="12">The sequence shown here is derived from an EMBL/GenBank/DDBJ whole genome shotgun (WGS) entry which is preliminary data.</text>
</comment>
<evidence type="ECO:0000256" key="2">
    <source>
        <dbReference type="ARBA" id="ARBA00010663"/>
    </source>
</evidence>
<reference evidence="12 13" key="1">
    <citation type="journal article" date="2015" name="Parasit. Vectors">
        <title>Draft genome of the scabies mite.</title>
        <authorList>
            <person name="Rider S.D.Jr."/>
            <person name="Morgan M.S."/>
            <person name="Arlian L.G."/>
        </authorList>
    </citation>
    <scope>NUCLEOTIDE SEQUENCE [LARGE SCALE GENOMIC DNA]</scope>
    <source>
        <strain evidence="12">Arlian Lab</strain>
    </source>
</reference>
<evidence type="ECO:0000256" key="3">
    <source>
        <dbReference type="ARBA" id="ARBA00022475"/>
    </source>
</evidence>
<evidence type="ECO:0000256" key="5">
    <source>
        <dbReference type="ARBA" id="ARBA00022989"/>
    </source>
</evidence>
<dbReference type="Proteomes" id="UP000616769">
    <property type="component" value="Unassembled WGS sequence"/>
</dbReference>
<dbReference type="PRINTS" id="PR00237">
    <property type="entry name" value="GPCRRHODOPSN"/>
</dbReference>
<comment type="subcellular location">
    <subcellularLocation>
        <location evidence="1">Cell membrane</location>
        <topology evidence="1">Multi-pass membrane protein</topology>
    </subcellularLocation>
</comment>
<comment type="similarity">
    <text evidence="2 10">Belongs to the G-protein coupled receptor 1 family.</text>
</comment>
<evidence type="ECO:0000256" key="6">
    <source>
        <dbReference type="ARBA" id="ARBA00023040"/>
    </source>
</evidence>
<evidence type="ECO:0000313" key="13">
    <source>
        <dbReference type="Proteomes" id="UP000616769"/>
    </source>
</evidence>
<dbReference type="InterPro" id="IPR017452">
    <property type="entry name" value="GPCR_Rhodpsn_7TM"/>
</dbReference>
<name>A0A132ADE4_SARSC</name>
<keyword evidence="4 10" id="KW-0812">Transmembrane</keyword>
<dbReference type="PANTHER" id="PTHR24228:SF74">
    <property type="entry name" value="G-PROTEIN COUPLED RECEPTORS FAMILY 1 PROFILE DOMAIN-CONTAINING PROTEIN"/>
    <property type="match status" value="1"/>
</dbReference>
<evidence type="ECO:0000256" key="10">
    <source>
        <dbReference type="RuleBase" id="RU000688"/>
    </source>
</evidence>
<dbReference type="PROSITE" id="PS00237">
    <property type="entry name" value="G_PROTEIN_RECEP_F1_1"/>
    <property type="match status" value="1"/>
</dbReference>
<evidence type="ECO:0000256" key="8">
    <source>
        <dbReference type="ARBA" id="ARBA00023170"/>
    </source>
</evidence>
<evidence type="ECO:0000259" key="11">
    <source>
        <dbReference type="PROSITE" id="PS50262"/>
    </source>
</evidence>
<protein>
    <submittedName>
        <fullName evidence="12">7 transmembrane receptor (Rhodopsin family)-like protein 11</fullName>
    </submittedName>
</protein>
<dbReference type="AlphaFoldDB" id="A0A132ADE4"/>
<dbReference type="Gene3D" id="1.20.1070.10">
    <property type="entry name" value="Rhodopsin 7-helix transmembrane proteins"/>
    <property type="match status" value="1"/>
</dbReference>
<evidence type="ECO:0000256" key="4">
    <source>
        <dbReference type="ARBA" id="ARBA00022692"/>
    </source>
</evidence>
<dbReference type="SUPFAM" id="SSF81321">
    <property type="entry name" value="Family A G protein-coupled receptor-like"/>
    <property type="match status" value="1"/>
</dbReference>
<keyword evidence="9 10" id="KW-0807">Transducer</keyword>